<evidence type="ECO:0000313" key="1">
    <source>
        <dbReference type="EMBL" id="GMM32688.1"/>
    </source>
</evidence>
<organism evidence="1 2">
    <name type="scientific">Saccharomycopsis crataegensis</name>
    <dbReference type="NCBI Taxonomy" id="43959"/>
    <lineage>
        <taxon>Eukaryota</taxon>
        <taxon>Fungi</taxon>
        <taxon>Dikarya</taxon>
        <taxon>Ascomycota</taxon>
        <taxon>Saccharomycotina</taxon>
        <taxon>Saccharomycetes</taxon>
        <taxon>Saccharomycopsidaceae</taxon>
        <taxon>Saccharomycopsis</taxon>
    </lineage>
</organism>
<dbReference type="RefSeq" id="XP_064849688.1">
    <property type="nucleotide sequence ID" value="XM_064993616.1"/>
</dbReference>
<reference evidence="1 2" key="1">
    <citation type="journal article" date="2023" name="Elife">
        <title>Identification of key yeast species and microbe-microbe interactions impacting larval growth of Drosophila in the wild.</title>
        <authorList>
            <person name="Mure A."/>
            <person name="Sugiura Y."/>
            <person name="Maeda R."/>
            <person name="Honda K."/>
            <person name="Sakurai N."/>
            <person name="Takahashi Y."/>
            <person name="Watada M."/>
            <person name="Katoh T."/>
            <person name="Gotoh A."/>
            <person name="Gotoh Y."/>
            <person name="Taniguchi I."/>
            <person name="Nakamura K."/>
            <person name="Hayashi T."/>
            <person name="Katayama T."/>
            <person name="Uemura T."/>
            <person name="Hattori Y."/>
        </authorList>
    </citation>
    <scope>NUCLEOTIDE SEQUENCE [LARGE SCALE GENOMIC DNA]</scope>
    <source>
        <strain evidence="1 2">SC-9</strain>
    </source>
</reference>
<accession>A0AAV5QD30</accession>
<gene>
    <name evidence="1" type="ORF">DASC09_000130</name>
</gene>
<protein>
    <submittedName>
        <fullName evidence="1">Uncharacterized protein</fullName>
    </submittedName>
</protein>
<name>A0AAV5QD30_9ASCO</name>
<proteinExistence type="predicted"/>
<evidence type="ECO:0000313" key="2">
    <source>
        <dbReference type="Proteomes" id="UP001360560"/>
    </source>
</evidence>
<keyword evidence="2" id="KW-1185">Reference proteome</keyword>
<comment type="caution">
    <text evidence="1">The sequence shown here is derived from an EMBL/GenBank/DDBJ whole genome shotgun (WGS) entry which is preliminary data.</text>
</comment>
<sequence length="253" mass="28981">MSAFIYDDQIRSVDDIAPNDRQWSSLIPYIGVLISKLESSLTSSSSSSSNLNPLLGLAYQLKSSINHHIKATQLRRTAQHTRRKEEIEALKKRREATTEDEVELGEINSKFIEMYYPKAIRAYEDLESAFLKGENYLSYSKLDASLPRTYALSNKFQTGYFSSSTTNTSIMEYFDSQNNAVLQDIKDAASSNNTKVSSKIDSLFMKLERDKISTKSFYLPFNPYLDSQQVVAYGYSVAKEWCEKYDVSYNWKL</sequence>
<dbReference type="EMBL" id="BTFZ01000001">
    <property type="protein sequence ID" value="GMM32688.1"/>
    <property type="molecule type" value="Genomic_DNA"/>
</dbReference>
<dbReference type="Proteomes" id="UP001360560">
    <property type="component" value="Unassembled WGS sequence"/>
</dbReference>
<dbReference type="AlphaFoldDB" id="A0AAV5QD30"/>
<dbReference type="GeneID" id="90070667"/>